<gene>
    <name evidence="1" type="ORF">HTY61_18320</name>
</gene>
<reference evidence="1 2" key="1">
    <citation type="submission" date="2020-06" db="EMBL/GenBank/DDBJ databases">
        <title>Oricola thermophila sp. nov. isolated from a tidal sediments.</title>
        <authorList>
            <person name="Kwon K.K."/>
            <person name="Yang S.-H."/>
            <person name="Park M.-J."/>
        </authorList>
    </citation>
    <scope>NUCLEOTIDE SEQUENCE [LARGE SCALE GENOMIC DNA]</scope>
    <source>
        <strain evidence="1 2">MEBiC13590</strain>
    </source>
</reference>
<name>A0A6N1VM13_9HYPH</name>
<keyword evidence="2" id="KW-1185">Reference proteome</keyword>
<dbReference type="Proteomes" id="UP000509367">
    <property type="component" value="Chromosome"/>
</dbReference>
<accession>A0A6N1VM13</accession>
<dbReference type="RefSeq" id="WP_175278160.1">
    <property type="nucleotide sequence ID" value="NZ_CP054836.1"/>
</dbReference>
<organism evidence="1 2">
    <name type="scientific">Oricola thermophila</name>
    <dbReference type="NCBI Taxonomy" id="2742145"/>
    <lineage>
        <taxon>Bacteria</taxon>
        <taxon>Pseudomonadati</taxon>
        <taxon>Pseudomonadota</taxon>
        <taxon>Alphaproteobacteria</taxon>
        <taxon>Hyphomicrobiales</taxon>
        <taxon>Ahrensiaceae</taxon>
        <taxon>Oricola</taxon>
    </lineage>
</organism>
<proteinExistence type="predicted"/>
<sequence length="103" mass="11319">MANPKLAEMDLFTVIPDARVIVSEKGVYRQVPLYQRAGGLYAEHRSGFARLIVGGSTSVPAMRWEEVVGVELENDKPAPRERIKATGLRLAAPHAVIEHRAGE</sequence>
<dbReference type="KEGG" id="orm:HTY61_18320"/>
<evidence type="ECO:0000313" key="1">
    <source>
        <dbReference type="EMBL" id="QKV20269.1"/>
    </source>
</evidence>
<evidence type="ECO:0000313" key="2">
    <source>
        <dbReference type="Proteomes" id="UP000509367"/>
    </source>
</evidence>
<dbReference type="AlphaFoldDB" id="A0A6N1VM13"/>
<protein>
    <submittedName>
        <fullName evidence="1">Uncharacterized protein</fullName>
    </submittedName>
</protein>
<dbReference type="EMBL" id="CP054836">
    <property type="protein sequence ID" value="QKV20269.1"/>
    <property type="molecule type" value="Genomic_DNA"/>
</dbReference>